<feature type="region of interest" description="Disordered" evidence="1">
    <location>
        <begin position="286"/>
        <end position="408"/>
    </location>
</feature>
<dbReference type="PANTHER" id="PTHR47052:SF3">
    <property type="entry name" value="INGRESSION PROTEIN 1"/>
    <property type="match status" value="1"/>
</dbReference>
<reference evidence="2 3" key="1">
    <citation type="submission" date="2019-09" db="EMBL/GenBank/DDBJ databases">
        <authorList>
            <consortium name="DOE Joint Genome Institute"/>
            <person name="Mondo S.J."/>
            <person name="Navarro-Mendoza M.I."/>
            <person name="Perez-Arques C."/>
            <person name="Panchal S."/>
            <person name="Nicolas F.E."/>
            <person name="Ganguly P."/>
            <person name="Pangilinan J."/>
            <person name="Grigoriev I."/>
            <person name="Heitman J."/>
            <person name="Sanya K."/>
            <person name="Garre V."/>
        </authorList>
    </citation>
    <scope>NUCLEOTIDE SEQUENCE [LARGE SCALE GENOMIC DNA]</scope>
    <source>
        <strain evidence="2 3">MU402</strain>
    </source>
</reference>
<feature type="compositionally biased region" description="Polar residues" evidence="1">
    <location>
        <begin position="181"/>
        <end position="192"/>
    </location>
</feature>
<dbReference type="PANTHER" id="PTHR47052">
    <property type="entry name" value="CONSERVED SERINE PROLINE-RICH PROTEIN (AFU_ORTHOLOGUE AFUA_2G01790)"/>
    <property type="match status" value="1"/>
</dbReference>
<proteinExistence type="predicted"/>
<evidence type="ECO:0000313" key="2">
    <source>
        <dbReference type="EMBL" id="KAF1799148.1"/>
    </source>
</evidence>
<organism evidence="2 3">
    <name type="scientific">Mucor circinelloides f. lusitanicus</name>
    <name type="common">Mucor racemosus var. lusitanicus</name>
    <dbReference type="NCBI Taxonomy" id="29924"/>
    <lineage>
        <taxon>Eukaryota</taxon>
        <taxon>Fungi</taxon>
        <taxon>Fungi incertae sedis</taxon>
        <taxon>Mucoromycota</taxon>
        <taxon>Mucoromycotina</taxon>
        <taxon>Mucoromycetes</taxon>
        <taxon>Mucorales</taxon>
        <taxon>Mucorineae</taxon>
        <taxon>Mucoraceae</taxon>
        <taxon>Mucor</taxon>
    </lineage>
</organism>
<evidence type="ECO:0008006" key="4">
    <source>
        <dbReference type="Google" id="ProtNLM"/>
    </source>
</evidence>
<dbReference type="EMBL" id="JAAECE010000007">
    <property type="protein sequence ID" value="KAF1799148.1"/>
    <property type="molecule type" value="Genomic_DNA"/>
</dbReference>
<dbReference type="Proteomes" id="UP000469890">
    <property type="component" value="Unassembled WGS sequence"/>
</dbReference>
<protein>
    <recommendedName>
        <fullName evidence="4">C2 domain-containing protein</fullName>
    </recommendedName>
</protein>
<feature type="compositionally biased region" description="Low complexity" evidence="1">
    <location>
        <begin position="211"/>
        <end position="222"/>
    </location>
</feature>
<feature type="compositionally biased region" description="Basic residues" evidence="1">
    <location>
        <begin position="357"/>
        <end position="373"/>
    </location>
</feature>
<sequence>MAVGKLTVSPETIRGFPSAGYEVNVQLTRPRLVDSKLFVGCFIRESEKHRTHSVNGPEPFWKNSLDVTVPEGEKYLNVEVVNESPNNGGIVAIAKVGLLEVYSQGHESKWVQLRSTEGRPFGELKLNLTFNGTSSVSSVTSSFGEMNLAGGQHGSYQQTTTHSYSTSHSQSDSRQSSFSSLGPSNPIPQNYGSGAPPPFTPPAAVSYPEKSGNNSMPGSNNSYVGTPTAGGLVGTDGVVSPETMSKGEFEEAKARGAIPTWAKYGGGALAGAAALGLAAWGTHELKEHFDEKKKKEEEEEKKHKKDEKPFVPPPGYLQQQQPQQPYTIHNQQHNQEHQSKQYPAPPQQHVSSEHKGDHHKKDKKEKKKSKKHGGSGSDSSSSSDSDSDDERKGKKHDKHHKRRDNEWH</sequence>
<feature type="compositionally biased region" description="Low complexity" evidence="1">
    <location>
        <begin position="316"/>
        <end position="325"/>
    </location>
</feature>
<dbReference type="SUPFAM" id="SSF49562">
    <property type="entry name" value="C2 domain (Calcium/lipid-binding domain, CaLB)"/>
    <property type="match status" value="1"/>
</dbReference>
<gene>
    <name evidence="2" type="ORF">FB192DRAFT_1424180</name>
</gene>
<feature type="region of interest" description="Disordered" evidence="1">
    <location>
        <begin position="149"/>
        <end position="242"/>
    </location>
</feature>
<dbReference type="InterPro" id="IPR035892">
    <property type="entry name" value="C2_domain_sf"/>
</dbReference>
<dbReference type="AlphaFoldDB" id="A0A8H4BBG6"/>
<feature type="compositionally biased region" description="Low complexity" evidence="1">
    <location>
        <begin position="155"/>
        <end position="180"/>
    </location>
</feature>
<feature type="compositionally biased region" description="Basic residues" evidence="1">
    <location>
        <begin position="393"/>
        <end position="402"/>
    </location>
</feature>
<accession>A0A8H4BBG6</accession>
<evidence type="ECO:0000256" key="1">
    <source>
        <dbReference type="SAM" id="MobiDB-lite"/>
    </source>
</evidence>
<comment type="caution">
    <text evidence="2">The sequence shown here is derived from an EMBL/GenBank/DDBJ whole genome shotgun (WGS) entry which is preliminary data.</text>
</comment>
<evidence type="ECO:0000313" key="3">
    <source>
        <dbReference type="Proteomes" id="UP000469890"/>
    </source>
</evidence>
<dbReference type="Gene3D" id="2.60.40.150">
    <property type="entry name" value="C2 domain"/>
    <property type="match status" value="1"/>
</dbReference>
<dbReference type="InterPro" id="IPR052981">
    <property type="entry name" value="Ingression_C2_domain"/>
</dbReference>
<feature type="compositionally biased region" description="Basic and acidic residues" evidence="1">
    <location>
        <begin position="286"/>
        <end position="296"/>
    </location>
</feature>
<name>A0A8H4BBG6_MUCCL</name>